<reference evidence="2 3" key="1">
    <citation type="submission" date="2020-08" db="EMBL/GenBank/DDBJ databases">
        <title>Sequencing the genomes of 1000 actinobacteria strains.</title>
        <authorList>
            <person name="Klenk H.-P."/>
        </authorList>
    </citation>
    <scope>NUCLEOTIDE SEQUENCE [LARGE SCALE GENOMIC DNA]</scope>
    <source>
        <strain evidence="2 3">DSM 46887</strain>
    </source>
</reference>
<dbReference type="EC" id="2.4.1.15" evidence="2"/>
<accession>A0A7W9IIN1</accession>
<comment type="similarity">
    <text evidence="1">Belongs to the glycosyltransferase 20 family.</text>
</comment>
<dbReference type="EMBL" id="JACHMP010000001">
    <property type="protein sequence ID" value="MBB5820838.1"/>
    <property type="molecule type" value="Genomic_DNA"/>
</dbReference>
<gene>
    <name evidence="2" type="ORF">F4562_003900</name>
</gene>
<evidence type="ECO:0000313" key="2">
    <source>
        <dbReference type="EMBL" id="MBB5820838.1"/>
    </source>
</evidence>
<dbReference type="RefSeq" id="WP_184547331.1">
    <property type="nucleotide sequence ID" value="NZ_JACHMP010000001.1"/>
</dbReference>
<dbReference type="InterPro" id="IPR001830">
    <property type="entry name" value="Glyco_trans_20"/>
</dbReference>
<proteinExistence type="inferred from homology"/>
<sequence length="474" mass="51836">MNAILVASNRGPVSFTLSDDGSLSIRRGGGGLVSGLSEAAKDLGTLWVCAALSDGDRGAARLAPGGRIDHAGYDTGALRMLDIPQATFHRAYNAVANSTLWFVNHLLYDTPNRPHFDARFRREWESYQAYNEAFAMALAEEAAHGARVMVQDYHLSLAPAMLRGERPDVRIAHFSHTPWAPPEYFSLLPDDVGVELLEGILGADHAGFLTARWGEAFMDCCEALLGARVDRAGRTVAYAGRTTRIGVHSLGVDGAALWARASEPDVESHMAALRDQVGDRRLIVRIDRTELSKNIVRGLTAYREFLAAHPEWHGRVTHLAFAYPSRHDLPEYREYTAAVQRCAQEIEDEYATEDWDPLILNVNDDYPRSLAAYRLADVLLVNPIRDGMNLVAKEGPVLSPNSVLVLSREAGAAAELGEHALTVNPYDVSATAAALHEGLTMPEDERARRGALLVAAATALPPSRWFADQLDALK</sequence>
<keyword evidence="2" id="KW-0328">Glycosyltransferase</keyword>
<dbReference type="AlphaFoldDB" id="A0A7W9IIN1"/>
<protein>
    <submittedName>
        <fullName evidence="2">Trehalose 6-phosphate synthase</fullName>
        <ecNumber evidence="2">2.4.1.15</ecNumber>
    </submittedName>
</protein>
<dbReference type="GO" id="GO:0005992">
    <property type="term" value="P:trehalose biosynthetic process"/>
    <property type="evidence" value="ECO:0007669"/>
    <property type="project" value="InterPro"/>
</dbReference>
<dbReference type="GO" id="GO:0003825">
    <property type="term" value="F:alpha,alpha-trehalose-phosphate synthase (UDP-forming) activity"/>
    <property type="evidence" value="ECO:0007669"/>
    <property type="project" value="UniProtKB-EC"/>
</dbReference>
<keyword evidence="3" id="KW-1185">Reference proteome</keyword>
<dbReference type="Gene3D" id="3.40.50.2000">
    <property type="entry name" value="Glycogen Phosphorylase B"/>
    <property type="match status" value="2"/>
</dbReference>
<name>A0A7W9IIN1_9ACTN</name>
<dbReference type="PANTHER" id="PTHR10788">
    <property type="entry name" value="TREHALOSE-6-PHOSPHATE SYNTHASE"/>
    <property type="match status" value="1"/>
</dbReference>
<evidence type="ECO:0000313" key="3">
    <source>
        <dbReference type="Proteomes" id="UP000540685"/>
    </source>
</evidence>
<dbReference type="Proteomes" id="UP000540685">
    <property type="component" value="Unassembled WGS sequence"/>
</dbReference>
<evidence type="ECO:0000256" key="1">
    <source>
        <dbReference type="ARBA" id="ARBA00008799"/>
    </source>
</evidence>
<organism evidence="2 3">
    <name type="scientific">Streptosporangium becharense</name>
    <dbReference type="NCBI Taxonomy" id="1816182"/>
    <lineage>
        <taxon>Bacteria</taxon>
        <taxon>Bacillati</taxon>
        <taxon>Actinomycetota</taxon>
        <taxon>Actinomycetes</taxon>
        <taxon>Streptosporangiales</taxon>
        <taxon>Streptosporangiaceae</taxon>
        <taxon>Streptosporangium</taxon>
    </lineage>
</organism>
<keyword evidence="2" id="KW-0808">Transferase</keyword>
<dbReference type="PANTHER" id="PTHR10788:SF106">
    <property type="entry name" value="BCDNA.GH08860"/>
    <property type="match status" value="1"/>
</dbReference>
<dbReference type="Pfam" id="PF00982">
    <property type="entry name" value="Glyco_transf_20"/>
    <property type="match status" value="1"/>
</dbReference>
<dbReference type="CDD" id="cd03788">
    <property type="entry name" value="GT20_TPS"/>
    <property type="match status" value="1"/>
</dbReference>
<dbReference type="SUPFAM" id="SSF53756">
    <property type="entry name" value="UDP-Glycosyltransferase/glycogen phosphorylase"/>
    <property type="match status" value="1"/>
</dbReference>
<comment type="caution">
    <text evidence="2">The sequence shown here is derived from an EMBL/GenBank/DDBJ whole genome shotgun (WGS) entry which is preliminary data.</text>
</comment>